<comment type="caution">
    <text evidence="4">The sequence shown here is derived from an EMBL/GenBank/DDBJ whole genome shotgun (WGS) entry which is preliminary data.</text>
</comment>
<name>A0ABQ3JDX6_9PSEU</name>
<dbReference type="PANTHER" id="PTHR33392">
    <property type="entry name" value="POLYISOPRENYL-TEICHOIC ACID--PEPTIDOGLYCAN TEICHOIC ACID TRANSFERASE TAGU"/>
    <property type="match status" value="1"/>
</dbReference>
<dbReference type="InterPro" id="IPR004474">
    <property type="entry name" value="LytR_CpsA_psr"/>
</dbReference>
<keyword evidence="2" id="KW-1133">Transmembrane helix</keyword>
<keyword evidence="2" id="KW-0812">Transmembrane</keyword>
<dbReference type="PANTHER" id="PTHR33392:SF6">
    <property type="entry name" value="POLYISOPRENYL-TEICHOIC ACID--PEPTIDOGLYCAN TEICHOIC ACID TRANSFERASE TAGU"/>
    <property type="match status" value="1"/>
</dbReference>
<evidence type="ECO:0000259" key="3">
    <source>
        <dbReference type="Pfam" id="PF03816"/>
    </source>
</evidence>
<dbReference type="Gene3D" id="3.40.630.190">
    <property type="entry name" value="LCP protein"/>
    <property type="match status" value="1"/>
</dbReference>
<feature type="domain" description="Cell envelope-related transcriptional attenuator" evidence="3">
    <location>
        <begin position="93"/>
        <end position="252"/>
    </location>
</feature>
<sequence>MTPDPTEQLIRSALHAEAARRPDPRAVLAGLEHAQPRRNRTPILVVAAAAVVAVAVAAILVPRMLQRGEPVVGTPASADQNVLLVGLDDHEIADSVVLGQFRRDGTAALASIPRDSLVDIPGFGRGKLSSAYGLGKAAATRQGRDVDASSQAGARTLADTVQQLTGVRVDHYAVVAMAGFAQLASAVQGVPVCLRAATHDPRTGASFPAGEQVLDPTRALDFLRQRAGLPNGDLDRVARLQAYLRSAAERMLSPGVLGDPQFLAALIETVHRYALTDPGWDLAGFAALLLDVRPAGLRIATVPIAEPVLDSPDAGAAIGLAPDEVRTFVANLPGSGTSAPDSCVN</sequence>
<evidence type="ECO:0000256" key="1">
    <source>
        <dbReference type="ARBA" id="ARBA00006068"/>
    </source>
</evidence>
<comment type="similarity">
    <text evidence="1">Belongs to the LytR/CpsA/Psr (LCP) family.</text>
</comment>
<dbReference type="Pfam" id="PF03816">
    <property type="entry name" value="LytR_cpsA_psr"/>
    <property type="match status" value="1"/>
</dbReference>
<dbReference type="InterPro" id="IPR050922">
    <property type="entry name" value="LytR/CpsA/Psr_CW_biosynth"/>
</dbReference>
<accession>A0ABQ3JDX6</accession>
<evidence type="ECO:0000256" key="2">
    <source>
        <dbReference type="SAM" id="Phobius"/>
    </source>
</evidence>
<evidence type="ECO:0000313" key="4">
    <source>
        <dbReference type="EMBL" id="GHF24933.1"/>
    </source>
</evidence>
<organism evidence="4 5">
    <name type="scientific">Amycolatopsis deserti</name>
    <dbReference type="NCBI Taxonomy" id="185696"/>
    <lineage>
        <taxon>Bacteria</taxon>
        <taxon>Bacillati</taxon>
        <taxon>Actinomycetota</taxon>
        <taxon>Actinomycetes</taxon>
        <taxon>Pseudonocardiales</taxon>
        <taxon>Pseudonocardiaceae</taxon>
        <taxon>Amycolatopsis</taxon>
    </lineage>
</organism>
<gene>
    <name evidence="4" type="ORF">GCM10017786_68820</name>
</gene>
<keyword evidence="5" id="KW-1185">Reference proteome</keyword>
<keyword evidence="2" id="KW-0472">Membrane</keyword>
<reference evidence="5" key="1">
    <citation type="journal article" date="2019" name="Int. J. Syst. Evol. Microbiol.">
        <title>The Global Catalogue of Microorganisms (GCM) 10K type strain sequencing project: providing services to taxonomists for standard genome sequencing and annotation.</title>
        <authorList>
            <consortium name="The Broad Institute Genomics Platform"/>
            <consortium name="The Broad Institute Genome Sequencing Center for Infectious Disease"/>
            <person name="Wu L."/>
            <person name="Ma J."/>
        </authorList>
    </citation>
    <scope>NUCLEOTIDE SEQUENCE [LARGE SCALE GENOMIC DNA]</scope>
    <source>
        <strain evidence="5">CGMCC 4.7677</strain>
    </source>
</reference>
<proteinExistence type="inferred from homology"/>
<dbReference type="Proteomes" id="UP000605897">
    <property type="component" value="Unassembled WGS sequence"/>
</dbReference>
<feature type="transmembrane region" description="Helical" evidence="2">
    <location>
        <begin position="43"/>
        <end position="65"/>
    </location>
</feature>
<dbReference type="EMBL" id="BNAU01000011">
    <property type="protein sequence ID" value="GHF24933.1"/>
    <property type="molecule type" value="Genomic_DNA"/>
</dbReference>
<evidence type="ECO:0000313" key="5">
    <source>
        <dbReference type="Proteomes" id="UP000605897"/>
    </source>
</evidence>
<dbReference type="RefSeq" id="WP_191248826.1">
    <property type="nucleotide sequence ID" value="NZ_BNAU01000011.1"/>
</dbReference>
<dbReference type="NCBIfam" id="TIGR00350">
    <property type="entry name" value="lytR_cpsA_psr"/>
    <property type="match status" value="1"/>
</dbReference>
<protein>
    <recommendedName>
        <fullName evidence="3">Cell envelope-related transcriptional attenuator domain-containing protein</fullName>
    </recommendedName>
</protein>